<protein>
    <submittedName>
        <fullName evidence="1">Glycosyltransferase</fullName>
    </submittedName>
</protein>
<evidence type="ECO:0000313" key="1">
    <source>
        <dbReference type="EMBL" id="QNP29950.1"/>
    </source>
</evidence>
<dbReference type="KEGG" id="ccur:IAR63_02325"/>
<dbReference type="EMBL" id="CP060822">
    <property type="protein sequence ID" value="QNP29950.1"/>
    <property type="molecule type" value="Genomic_DNA"/>
</dbReference>
<dbReference type="Proteomes" id="UP000516013">
    <property type="component" value="Chromosome"/>
</dbReference>
<dbReference type="InterPro" id="IPR029044">
    <property type="entry name" value="Nucleotide-diphossugar_trans"/>
</dbReference>
<dbReference type="Gene3D" id="3.90.550.10">
    <property type="entry name" value="Spore Coat Polysaccharide Biosynthesis Protein SpsA, Chain A"/>
    <property type="match status" value="1"/>
</dbReference>
<evidence type="ECO:0000313" key="2">
    <source>
        <dbReference type="Proteomes" id="UP000516013"/>
    </source>
</evidence>
<proteinExistence type="predicted"/>
<name>A0A7H0F1N4_9CYAN</name>
<gene>
    <name evidence="1" type="ORF">IAR63_02325</name>
</gene>
<dbReference type="AlphaFoldDB" id="A0A7H0F1N4"/>
<sequence>MAWINSDDMYLPWALKTVADIMYSLPTVEWLTTLYPGHYDYSGFCKGFGNTPGFSIDAFLDGYYLPTNGVGYWIQQESTFWRRSLWVRSGSCLNNNLKLAGDFELWCRFYLHTNLYGTASPLGGFRSQYYQKSKNIQEYISQATLALLAMRQHLNLNYYIKTGKNRVFHQIRKIPKLRSSIISRWGYNAQKIVRVDSDHPDGYWKIEDYRF</sequence>
<accession>A0A7H0F1N4</accession>
<keyword evidence="1" id="KW-0808">Transferase</keyword>
<organism evidence="1 2">
    <name type="scientific">Cylindrospermopsis curvispora GIHE-G1</name>
    <dbReference type="NCBI Taxonomy" id="2666332"/>
    <lineage>
        <taxon>Bacteria</taxon>
        <taxon>Bacillati</taxon>
        <taxon>Cyanobacteriota</taxon>
        <taxon>Cyanophyceae</taxon>
        <taxon>Nostocales</taxon>
        <taxon>Aphanizomenonaceae</taxon>
        <taxon>Cylindrospermopsis</taxon>
    </lineage>
</organism>
<dbReference type="SUPFAM" id="SSF53448">
    <property type="entry name" value="Nucleotide-diphospho-sugar transferases"/>
    <property type="match status" value="1"/>
</dbReference>
<dbReference type="GO" id="GO:0016740">
    <property type="term" value="F:transferase activity"/>
    <property type="evidence" value="ECO:0007669"/>
    <property type="project" value="UniProtKB-KW"/>
</dbReference>
<reference evidence="1 2" key="1">
    <citation type="submission" date="2020-08" db="EMBL/GenBank/DDBJ databases">
        <title>Complete genome sequence of Raphidiopsis curvispora isolated from drinking water reservoir in South Korea.</title>
        <authorList>
            <person name="Jeong J."/>
        </authorList>
    </citation>
    <scope>NUCLEOTIDE SEQUENCE [LARGE SCALE GENOMIC DNA]</scope>
    <source>
        <strain evidence="1 2">GIHE-G1</strain>
    </source>
</reference>
<dbReference type="RefSeq" id="WP_187706439.1">
    <property type="nucleotide sequence ID" value="NZ_CP060822.1"/>
</dbReference>
<keyword evidence="2" id="KW-1185">Reference proteome</keyword>